<evidence type="ECO:0000313" key="13">
    <source>
        <dbReference type="Proteomes" id="UP000012174"/>
    </source>
</evidence>
<organism evidence="12 13">
    <name type="scientific">Eutypa lata (strain UCR-EL1)</name>
    <name type="common">Grapevine dieback disease fungus</name>
    <name type="synonym">Eutypa armeniacae</name>
    <dbReference type="NCBI Taxonomy" id="1287681"/>
    <lineage>
        <taxon>Eukaryota</taxon>
        <taxon>Fungi</taxon>
        <taxon>Dikarya</taxon>
        <taxon>Ascomycota</taxon>
        <taxon>Pezizomycotina</taxon>
        <taxon>Sordariomycetes</taxon>
        <taxon>Xylariomycetidae</taxon>
        <taxon>Xylariales</taxon>
        <taxon>Diatrypaceae</taxon>
        <taxon>Eutypa</taxon>
    </lineage>
</organism>
<keyword evidence="5 11" id="KW-0732">Signal</keyword>
<dbReference type="EC" id="3.1.1.73" evidence="2"/>
<dbReference type="PANTHER" id="PTHR38050">
    <property type="match status" value="1"/>
</dbReference>
<protein>
    <recommendedName>
        <fullName evidence="2">feruloyl esterase</fullName>
        <ecNumber evidence="2">3.1.1.73</ecNumber>
    </recommendedName>
</protein>
<evidence type="ECO:0000256" key="6">
    <source>
        <dbReference type="ARBA" id="ARBA00022801"/>
    </source>
</evidence>
<keyword evidence="3" id="KW-0964">Secreted</keyword>
<evidence type="ECO:0000256" key="11">
    <source>
        <dbReference type="SAM" id="SignalP"/>
    </source>
</evidence>
<sequence>MALINILRTGLFATAVTALETAQPHLRGQQQQRAASSSSPGCGQSAPVAPGQWKSDSTASGREYRFFLPAPYDASTPSPLILSYHGATRDIDQRVKEDQLSKTKFNTDHVVVYLQGARKDPDDPSSTTWEGAPEAPADDLGFTADVLDAVEAQLCVDTNRIYATGQSQGGGFVGRLACDAALSQRIAAFAPVSGAFYNTDITSESDCDPVTMDNPCDNGRTNIPILEMHGGGDEIISFHGGWHKEACLPAIRHWAKDWARRDNLDLKDSESDVPGTDNGIKYVYGDGLVTLVEAGDDVGHVWMSKNKGNADLDASEWVMDFFRQHSL</sequence>
<dbReference type="HOGENOM" id="CLU_027551_3_0_1"/>
<dbReference type="OrthoDB" id="424610at2759"/>
<comment type="catalytic activity">
    <reaction evidence="9">
        <text>feruloyl-polysaccharide + H2O = ferulate + polysaccharide.</text>
        <dbReference type="EC" id="3.1.1.73"/>
    </reaction>
</comment>
<dbReference type="GO" id="GO:0045493">
    <property type="term" value="P:xylan catabolic process"/>
    <property type="evidence" value="ECO:0007669"/>
    <property type="project" value="UniProtKB-KW"/>
</dbReference>
<accession>M7T347</accession>
<keyword evidence="13" id="KW-1185">Reference proteome</keyword>
<evidence type="ECO:0000256" key="10">
    <source>
        <dbReference type="SAM" id="MobiDB-lite"/>
    </source>
</evidence>
<gene>
    <name evidence="12" type="ORF">UCREL1_1679</name>
</gene>
<feature type="chain" id="PRO_5004085387" description="feruloyl esterase" evidence="11">
    <location>
        <begin position="19"/>
        <end position="327"/>
    </location>
</feature>
<dbReference type="AlphaFoldDB" id="M7T347"/>
<evidence type="ECO:0000256" key="7">
    <source>
        <dbReference type="ARBA" id="ARBA00023277"/>
    </source>
</evidence>
<evidence type="ECO:0000313" key="12">
    <source>
        <dbReference type="EMBL" id="EMR71278.1"/>
    </source>
</evidence>
<dbReference type="Proteomes" id="UP000012174">
    <property type="component" value="Unassembled WGS sequence"/>
</dbReference>
<feature type="region of interest" description="Disordered" evidence="10">
    <location>
        <begin position="24"/>
        <end position="57"/>
    </location>
</feature>
<name>M7T347_EUTLA</name>
<evidence type="ECO:0000256" key="3">
    <source>
        <dbReference type="ARBA" id="ARBA00022525"/>
    </source>
</evidence>
<evidence type="ECO:0000256" key="4">
    <source>
        <dbReference type="ARBA" id="ARBA00022651"/>
    </source>
</evidence>
<evidence type="ECO:0000256" key="9">
    <source>
        <dbReference type="ARBA" id="ARBA00034075"/>
    </source>
</evidence>
<dbReference type="InterPro" id="IPR043595">
    <property type="entry name" value="FaeB/C/D"/>
</dbReference>
<comment type="subcellular location">
    <subcellularLocation>
        <location evidence="1">Secreted</location>
    </subcellularLocation>
</comment>
<dbReference type="KEGG" id="ela:UCREL1_1679"/>
<keyword evidence="6" id="KW-0378">Hydrolase</keyword>
<dbReference type="eggNOG" id="ENOG502SBTI">
    <property type="taxonomic scope" value="Eukaryota"/>
</dbReference>
<dbReference type="EMBL" id="KB705661">
    <property type="protein sequence ID" value="EMR71278.1"/>
    <property type="molecule type" value="Genomic_DNA"/>
</dbReference>
<evidence type="ECO:0000256" key="2">
    <source>
        <dbReference type="ARBA" id="ARBA00013091"/>
    </source>
</evidence>
<keyword evidence="8" id="KW-0624">Polysaccharide degradation</keyword>
<evidence type="ECO:0000256" key="8">
    <source>
        <dbReference type="ARBA" id="ARBA00023326"/>
    </source>
</evidence>
<dbReference type="Gene3D" id="3.40.50.1820">
    <property type="entry name" value="alpha/beta hydrolase"/>
    <property type="match status" value="1"/>
</dbReference>
<keyword evidence="7" id="KW-0119">Carbohydrate metabolism</keyword>
<feature type="region of interest" description="Disordered" evidence="10">
    <location>
        <begin position="117"/>
        <end position="137"/>
    </location>
</feature>
<dbReference type="PANTHER" id="PTHR38050:SF2">
    <property type="entry name" value="FERULOYL ESTERASE C-RELATED"/>
    <property type="match status" value="1"/>
</dbReference>
<feature type="compositionally biased region" description="Low complexity" evidence="10">
    <location>
        <begin position="29"/>
        <end position="39"/>
    </location>
</feature>
<dbReference type="GO" id="GO:0005576">
    <property type="term" value="C:extracellular region"/>
    <property type="evidence" value="ECO:0007669"/>
    <property type="project" value="UniProtKB-SubCell"/>
</dbReference>
<reference evidence="13" key="1">
    <citation type="journal article" date="2013" name="Genome Announc.">
        <title>Draft genome sequence of the grapevine dieback fungus Eutypa lata UCR-EL1.</title>
        <authorList>
            <person name="Blanco-Ulate B."/>
            <person name="Rolshausen P.E."/>
            <person name="Cantu D."/>
        </authorList>
    </citation>
    <scope>NUCLEOTIDE SEQUENCE [LARGE SCALE GENOMIC DNA]</scope>
    <source>
        <strain evidence="13">UCR-EL1</strain>
    </source>
</reference>
<evidence type="ECO:0000256" key="1">
    <source>
        <dbReference type="ARBA" id="ARBA00004613"/>
    </source>
</evidence>
<dbReference type="GO" id="GO:0030600">
    <property type="term" value="F:feruloyl esterase activity"/>
    <property type="evidence" value="ECO:0007669"/>
    <property type="project" value="UniProtKB-EC"/>
</dbReference>
<evidence type="ECO:0000256" key="5">
    <source>
        <dbReference type="ARBA" id="ARBA00022729"/>
    </source>
</evidence>
<keyword evidence="4" id="KW-0858">Xylan degradation</keyword>
<proteinExistence type="predicted"/>
<feature type="signal peptide" evidence="11">
    <location>
        <begin position="1"/>
        <end position="18"/>
    </location>
</feature>
<dbReference type="SUPFAM" id="SSF53474">
    <property type="entry name" value="alpha/beta-Hydrolases"/>
    <property type="match status" value="1"/>
</dbReference>
<dbReference type="InterPro" id="IPR029058">
    <property type="entry name" value="AB_hydrolase_fold"/>
</dbReference>